<evidence type="ECO:0008006" key="4">
    <source>
        <dbReference type="Google" id="ProtNLM"/>
    </source>
</evidence>
<comment type="caution">
    <text evidence="2">The sequence shown here is derived from an EMBL/GenBank/DDBJ whole genome shotgun (WGS) entry which is preliminary data.</text>
</comment>
<dbReference type="PROSITE" id="PS51257">
    <property type="entry name" value="PROKAR_LIPOPROTEIN"/>
    <property type="match status" value="1"/>
</dbReference>
<name>A0A813IAU3_POLGL</name>
<feature type="signal peptide" evidence="1">
    <location>
        <begin position="1"/>
        <end position="33"/>
    </location>
</feature>
<accession>A0A813IAU3</accession>
<feature type="chain" id="PRO_5032919296" description="(2Fe-2S) ferredoxin domain-containing protein" evidence="1">
    <location>
        <begin position="34"/>
        <end position="166"/>
    </location>
</feature>
<dbReference type="EMBL" id="CAJNNW010006005">
    <property type="protein sequence ID" value="CAE8647944.1"/>
    <property type="molecule type" value="Genomic_DNA"/>
</dbReference>
<keyword evidence="1" id="KW-0732">Signal</keyword>
<sequence>MRPLSRHSKHRHGGRGAASSRLLMLTCATAASCVTWGRPAWGAQLAATAVPPLPGSEFILSVCKSCIGRKSGFNALSTLETLAKAAPEYGWPSPQVKMGECMGACELGPSVRLVHEEDGMPVEKIPGMSEKEAEWASFLVVNSEEKAERAFGLSARYIKKHLNSGA</sequence>
<evidence type="ECO:0000256" key="1">
    <source>
        <dbReference type="SAM" id="SignalP"/>
    </source>
</evidence>
<proteinExistence type="predicted"/>
<dbReference type="Proteomes" id="UP000626109">
    <property type="component" value="Unassembled WGS sequence"/>
</dbReference>
<evidence type="ECO:0000313" key="2">
    <source>
        <dbReference type="EMBL" id="CAE8647944.1"/>
    </source>
</evidence>
<reference evidence="2" key="1">
    <citation type="submission" date="2021-02" db="EMBL/GenBank/DDBJ databases">
        <authorList>
            <person name="Dougan E. K."/>
            <person name="Rhodes N."/>
            <person name="Thang M."/>
            <person name="Chan C."/>
        </authorList>
    </citation>
    <scope>NUCLEOTIDE SEQUENCE</scope>
</reference>
<protein>
    <recommendedName>
        <fullName evidence="4">(2Fe-2S) ferredoxin domain-containing protein</fullName>
    </recommendedName>
</protein>
<organism evidence="2 3">
    <name type="scientific">Polarella glacialis</name>
    <name type="common">Dinoflagellate</name>
    <dbReference type="NCBI Taxonomy" id="89957"/>
    <lineage>
        <taxon>Eukaryota</taxon>
        <taxon>Sar</taxon>
        <taxon>Alveolata</taxon>
        <taxon>Dinophyceae</taxon>
        <taxon>Suessiales</taxon>
        <taxon>Suessiaceae</taxon>
        <taxon>Polarella</taxon>
    </lineage>
</organism>
<gene>
    <name evidence="2" type="ORF">PGLA2088_LOCUS6126</name>
</gene>
<dbReference type="AlphaFoldDB" id="A0A813IAU3"/>
<evidence type="ECO:0000313" key="3">
    <source>
        <dbReference type="Proteomes" id="UP000626109"/>
    </source>
</evidence>